<name>A0A5B7FQG7_PORTR</name>
<evidence type="ECO:0000313" key="1">
    <source>
        <dbReference type="EMBL" id="MPC47706.1"/>
    </source>
</evidence>
<protein>
    <submittedName>
        <fullName evidence="1">Uncharacterized protein</fullName>
    </submittedName>
</protein>
<dbReference type="AlphaFoldDB" id="A0A5B7FQG7"/>
<organism evidence="1 2">
    <name type="scientific">Portunus trituberculatus</name>
    <name type="common">Swimming crab</name>
    <name type="synonym">Neptunus trituberculatus</name>
    <dbReference type="NCBI Taxonomy" id="210409"/>
    <lineage>
        <taxon>Eukaryota</taxon>
        <taxon>Metazoa</taxon>
        <taxon>Ecdysozoa</taxon>
        <taxon>Arthropoda</taxon>
        <taxon>Crustacea</taxon>
        <taxon>Multicrustacea</taxon>
        <taxon>Malacostraca</taxon>
        <taxon>Eumalacostraca</taxon>
        <taxon>Eucarida</taxon>
        <taxon>Decapoda</taxon>
        <taxon>Pleocyemata</taxon>
        <taxon>Brachyura</taxon>
        <taxon>Eubrachyura</taxon>
        <taxon>Portunoidea</taxon>
        <taxon>Portunidae</taxon>
        <taxon>Portuninae</taxon>
        <taxon>Portunus</taxon>
    </lineage>
</organism>
<dbReference type="EMBL" id="VSRR010007882">
    <property type="protein sequence ID" value="MPC47706.1"/>
    <property type="molecule type" value="Genomic_DNA"/>
</dbReference>
<keyword evidence="2" id="KW-1185">Reference proteome</keyword>
<comment type="caution">
    <text evidence="1">The sequence shown here is derived from an EMBL/GenBank/DDBJ whole genome shotgun (WGS) entry which is preliminary data.</text>
</comment>
<dbReference type="Proteomes" id="UP000324222">
    <property type="component" value="Unassembled WGS sequence"/>
</dbReference>
<gene>
    <name evidence="1" type="ORF">E2C01_041460</name>
</gene>
<proteinExistence type="predicted"/>
<accession>A0A5B7FQG7</accession>
<sequence length="82" mass="9395">MLPEELVPHLLLPTPYLPRLWYHCNRRLLSNPSSIPPSIHPWKSTTLQACTAANMHSKNKHFTFMTSHARSLLVPILLCDPL</sequence>
<reference evidence="1 2" key="1">
    <citation type="submission" date="2019-05" db="EMBL/GenBank/DDBJ databases">
        <title>Another draft genome of Portunus trituberculatus and its Hox gene families provides insights of decapod evolution.</title>
        <authorList>
            <person name="Jeong J.-H."/>
            <person name="Song I."/>
            <person name="Kim S."/>
            <person name="Choi T."/>
            <person name="Kim D."/>
            <person name="Ryu S."/>
            <person name="Kim W."/>
        </authorList>
    </citation>
    <scope>NUCLEOTIDE SEQUENCE [LARGE SCALE GENOMIC DNA]</scope>
    <source>
        <tissue evidence="1">Muscle</tissue>
    </source>
</reference>
<evidence type="ECO:0000313" key="2">
    <source>
        <dbReference type="Proteomes" id="UP000324222"/>
    </source>
</evidence>